<organism evidence="4 5">
    <name type="scientific">Jingyaoa shaoxingensis</name>
    <dbReference type="NCBI Taxonomy" id="2763671"/>
    <lineage>
        <taxon>Bacteria</taxon>
        <taxon>Bacillati</taxon>
        <taxon>Bacillota</taxon>
        <taxon>Clostridia</taxon>
        <taxon>Lachnospirales</taxon>
        <taxon>Lachnospiraceae</taxon>
        <taxon>Jingyaoa</taxon>
    </lineage>
</organism>
<dbReference type="InterPro" id="IPR053143">
    <property type="entry name" value="Arylsulfate_ST"/>
</dbReference>
<dbReference type="Proteomes" id="UP000657421">
    <property type="component" value="Unassembled WGS sequence"/>
</dbReference>
<evidence type="ECO:0000256" key="2">
    <source>
        <dbReference type="SAM" id="SignalP"/>
    </source>
</evidence>
<dbReference type="SUPFAM" id="SSF50998">
    <property type="entry name" value="Quinoprotein alcohol dehydrogenase-like"/>
    <property type="match status" value="1"/>
</dbReference>
<dbReference type="SUPFAM" id="SSF63829">
    <property type="entry name" value="Calcium-dependent phosphotriesterase"/>
    <property type="match status" value="1"/>
</dbReference>
<feature type="signal peptide" evidence="2">
    <location>
        <begin position="1"/>
        <end position="25"/>
    </location>
</feature>
<dbReference type="EMBL" id="JACRSZ010000006">
    <property type="protein sequence ID" value="MBC8572904.1"/>
    <property type="molecule type" value="Genomic_DNA"/>
</dbReference>
<evidence type="ECO:0000259" key="3">
    <source>
        <dbReference type="Pfam" id="PF17425"/>
    </source>
</evidence>
<gene>
    <name evidence="4" type="ORF">H8716_07390</name>
</gene>
<proteinExistence type="predicted"/>
<feature type="coiled-coil region" evidence="1">
    <location>
        <begin position="27"/>
        <end position="54"/>
    </location>
</feature>
<comment type="caution">
    <text evidence="4">The sequence shown here is derived from an EMBL/GenBank/DDBJ whole genome shotgun (WGS) entry which is preliminary data.</text>
</comment>
<feature type="domain" description="Arylsulfotransferase N-terminal" evidence="3">
    <location>
        <begin position="604"/>
        <end position="686"/>
    </location>
</feature>
<dbReference type="Pfam" id="PF17425">
    <property type="entry name" value="Arylsulfotran_N"/>
    <property type="match status" value="2"/>
</dbReference>
<dbReference type="InterPro" id="IPR011047">
    <property type="entry name" value="Quinoprotein_ADH-like_sf"/>
</dbReference>
<keyword evidence="1" id="KW-0175">Coiled coil</keyword>
<evidence type="ECO:0000256" key="1">
    <source>
        <dbReference type="SAM" id="Coils"/>
    </source>
</evidence>
<protein>
    <submittedName>
        <fullName evidence="4">Aryl-sulfate sulfotransferase</fullName>
    </submittedName>
</protein>
<evidence type="ECO:0000313" key="5">
    <source>
        <dbReference type="Proteomes" id="UP000657421"/>
    </source>
</evidence>
<reference evidence="4 5" key="1">
    <citation type="submission" date="2020-08" db="EMBL/GenBank/DDBJ databases">
        <title>Genome public.</title>
        <authorList>
            <person name="Liu C."/>
            <person name="Sun Q."/>
        </authorList>
    </citation>
    <scope>NUCLEOTIDE SEQUENCE [LARGE SCALE GENOMIC DNA]</scope>
    <source>
        <strain evidence="4 5">NSJ-46</strain>
    </source>
</reference>
<feature type="chain" id="PRO_5047091491" evidence="2">
    <location>
        <begin position="26"/>
        <end position="1172"/>
    </location>
</feature>
<dbReference type="Gene3D" id="2.130.10.10">
    <property type="entry name" value="YVTN repeat-like/Quinoprotein amine dehydrogenase"/>
    <property type="match status" value="1"/>
</dbReference>
<dbReference type="PANTHER" id="PTHR35340:SF10">
    <property type="entry name" value="CYTOPLASMIC PROTEIN"/>
    <property type="match status" value="1"/>
</dbReference>
<accession>A0ABR7N920</accession>
<keyword evidence="2" id="KW-0732">Signal</keyword>
<dbReference type="Gene3D" id="2.60.40.3100">
    <property type="entry name" value="Arylsulphate sulphotransferase monomer, N-terminal domain"/>
    <property type="match status" value="2"/>
</dbReference>
<dbReference type="InterPro" id="IPR038477">
    <property type="entry name" value="ASST_N_sf"/>
</dbReference>
<evidence type="ECO:0000313" key="4">
    <source>
        <dbReference type="EMBL" id="MBC8572904.1"/>
    </source>
</evidence>
<dbReference type="PANTHER" id="PTHR35340">
    <property type="entry name" value="PQQ ENZYME REPEAT PROTEIN-RELATED"/>
    <property type="match status" value="1"/>
</dbReference>
<dbReference type="InterPro" id="IPR010262">
    <property type="entry name" value="Arylsulfotransferase_bact"/>
</dbReference>
<sequence>MKKREILGAVLLAAMLAAGSVTVLAEEDNTEQETQEQEGDIQEQQSEIDAALQAELENGYALEDALIVVNPYGTAPLSAVAVFTTEEACGGTVTVKGKSPENDVTGTFEADTDHIVPIYGLYSGQETEVVITLDDGTSSTFSVETESVNVDYGTIQTEMLDESAYDYSQLTFVCSTMGSVYAVDAAGDLRFFTDMGGTLGVHQLRNGHLCMPSSEVLHPTYYKTGLIEIDLTGKVYQEYEVPGGQHHDFVELPDGNLLIASDAEDFSTVEDRVVEIDRESGKVVWELDMKDLISQEDGQSASMDSDGSEETDWFHNNGLWYDAEHDLVLLSARHKDAIVAVNKEDKTLAWILGDPTGWENTDASYFFTPEGDDFEWFYAQHNVTMLDNGDICLFDNGTAKVKRVDAQNRVSGDDVYSRAVIYHIDTENMTVSQVFEYGKERGSDWYSDWISGVESLDGTKDHLWITAGSHLYSESEDRSDFYPKDMFAEGLTKTTHIDQVDNGELTFELTISGDSYNALTYRSFRMPLYTQYLGKKAYGYYGQRVEASMDREDTILIQENDQAADVVKTDITAEQTMISTSYEIDQQLIAEQKNGYTWENPIAIVNPYQIAPLTAVILFDTPQECAVRFTVKGKTEEADVSGEVDAAVSHRVPIIGLYPGMENTVVLELLDENGEVTDSREVKVATEDLPESLEDVIYPVKTSGTSAYGLTMVYGQRTHLPFAYDCMGDIRWYMDKETANYGLYLLSNNRMIWQDTGAYVPNMEKPQSTNLYEMDYLGRAYTMYYVSGGSHHEVIEKEPGGNLLVLTSSIQSHYEDKIQEIDRQTGEVVNELVLDDILDCEYVNRADWAHINTVSYQPESDTILISARDIESVIKLNWTTKKIQWILCDPRFWEGTGYESYVLQPEGDFIYHFQQHTAYQLSVDLDGNPDTIELSMFDNHYVSGRKSKLDYYDNDDASYLLVYSIDESAKTVKQIKKIPTIFSKITSSAIYDEESGHIFGMCGWVPRAEDERKGMTYEFDYETGEILNQFSISTTFYRASEMKIDYNDLAAPMELEKNYIRGELWQPVAVELTEPVTKPEAVLSETEVAFHLTGQVLYAGTLDHQISQIVFQGKEHTYIYDTTDIVLQIRDYLAHYEYIPVPLQNLEPDEYEIFMMYQDRWVDTQHRIKISS</sequence>
<keyword evidence="5" id="KW-1185">Reference proteome</keyword>
<dbReference type="Pfam" id="PF05935">
    <property type="entry name" value="Arylsulfotrans"/>
    <property type="match status" value="2"/>
</dbReference>
<dbReference type="InterPro" id="IPR035391">
    <property type="entry name" value="Arylsulfotran_N"/>
</dbReference>
<name>A0ABR7N920_9FIRM</name>
<dbReference type="InterPro" id="IPR015943">
    <property type="entry name" value="WD40/YVTN_repeat-like_dom_sf"/>
</dbReference>
<dbReference type="RefSeq" id="WP_249307932.1">
    <property type="nucleotide sequence ID" value="NZ_JACRSZ010000006.1"/>
</dbReference>
<feature type="domain" description="Arylsulfotransferase N-terminal" evidence="3">
    <location>
        <begin position="66"/>
        <end position="141"/>
    </location>
</feature>